<evidence type="ECO:0000313" key="2">
    <source>
        <dbReference type="EMBL" id="GHF56586.1"/>
    </source>
</evidence>
<feature type="signal peptide" evidence="1">
    <location>
        <begin position="1"/>
        <end position="34"/>
    </location>
</feature>
<keyword evidence="3" id="KW-1185">Reference proteome</keyword>
<name>A0A919B4R2_9ACTN</name>
<proteinExistence type="predicted"/>
<keyword evidence="1" id="KW-0732">Signal</keyword>
<sequence>MDHTKRRSVRTTARRATRLATVAALALLPSVALGATPAHAVTSCLVNGVAVTGNVNGTPFNDTIRCSGVDRDTFVDGHGGDDVIILDGVVEGRVFGGDGADHIMVRSPGYVEGKVNGGHGPDRIDITTVQPHGRVQGADGNDTIDVHYNRGIVDAGDGFDFCLVERGHPALNCP</sequence>
<evidence type="ECO:0000256" key="1">
    <source>
        <dbReference type="SAM" id="SignalP"/>
    </source>
</evidence>
<accession>A0A919B4R2</accession>
<reference evidence="2" key="1">
    <citation type="journal article" date="2014" name="Int. J. Syst. Evol. Microbiol.">
        <title>Complete genome sequence of Corynebacterium casei LMG S-19264T (=DSM 44701T), isolated from a smear-ripened cheese.</title>
        <authorList>
            <consortium name="US DOE Joint Genome Institute (JGI-PGF)"/>
            <person name="Walter F."/>
            <person name="Albersmeier A."/>
            <person name="Kalinowski J."/>
            <person name="Ruckert C."/>
        </authorList>
    </citation>
    <scope>NUCLEOTIDE SEQUENCE</scope>
    <source>
        <strain evidence="2">JCM 4059</strain>
    </source>
</reference>
<gene>
    <name evidence="2" type="ORF">GCM10010218_42400</name>
</gene>
<evidence type="ECO:0000313" key="3">
    <source>
        <dbReference type="Proteomes" id="UP000638313"/>
    </source>
</evidence>
<feature type="chain" id="PRO_5039103705" evidence="1">
    <location>
        <begin position="35"/>
        <end position="174"/>
    </location>
</feature>
<dbReference type="Gene3D" id="2.160.20.160">
    <property type="match status" value="1"/>
</dbReference>
<dbReference type="InterPro" id="IPR011049">
    <property type="entry name" value="Serralysin-like_metalloprot_C"/>
</dbReference>
<reference evidence="2" key="2">
    <citation type="submission" date="2020-09" db="EMBL/GenBank/DDBJ databases">
        <authorList>
            <person name="Sun Q."/>
            <person name="Ohkuma M."/>
        </authorList>
    </citation>
    <scope>NUCLEOTIDE SEQUENCE</scope>
    <source>
        <strain evidence="2">JCM 4059</strain>
    </source>
</reference>
<dbReference type="SUPFAM" id="SSF51120">
    <property type="entry name" value="beta-Roll"/>
    <property type="match status" value="1"/>
</dbReference>
<dbReference type="Proteomes" id="UP000638313">
    <property type="component" value="Unassembled WGS sequence"/>
</dbReference>
<protein>
    <submittedName>
        <fullName evidence="2">Uncharacterized protein</fullName>
    </submittedName>
</protein>
<dbReference type="RefSeq" id="WP_229891295.1">
    <property type="nucleotide sequence ID" value="NZ_BNBD01000009.1"/>
</dbReference>
<comment type="caution">
    <text evidence="2">The sequence shown here is derived from an EMBL/GenBank/DDBJ whole genome shotgun (WGS) entry which is preliminary data.</text>
</comment>
<organism evidence="2 3">
    <name type="scientific">Streptomyces mashuensis</name>
    <dbReference type="NCBI Taxonomy" id="33904"/>
    <lineage>
        <taxon>Bacteria</taxon>
        <taxon>Bacillati</taxon>
        <taxon>Actinomycetota</taxon>
        <taxon>Actinomycetes</taxon>
        <taxon>Kitasatosporales</taxon>
        <taxon>Streptomycetaceae</taxon>
        <taxon>Streptomyces</taxon>
    </lineage>
</organism>
<dbReference type="AlphaFoldDB" id="A0A919B4R2"/>
<dbReference type="EMBL" id="BNBD01000009">
    <property type="protein sequence ID" value="GHF56586.1"/>
    <property type="molecule type" value="Genomic_DNA"/>
</dbReference>